<evidence type="ECO:0000256" key="2">
    <source>
        <dbReference type="ARBA" id="ARBA00022617"/>
    </source>
</evidence>
<dbReference type="PANTHER" id="PTHR46696:SF4">
    <property type="entry name" value="BIOTIN BIOSYNTHESIS CYTOCHROME P450"/>
    <property type="match status" value="1"/>
</dbReference>
<name>A0A6J6SAP8_9ZZZZ</name>
<evidence type="ECO:0000256" key="4">
    <source>
        <dbReference type="ARBA" id="ARBA00023002"/>
    </source>
</evidence>
<dbReference type="InterPro" id="IPR001128">
    <property type="entry name" value="Cyt_P450"/>
</dbReference>
<sequence>MDIVSAPTTDLALDEIDFGDPALWYRQDFPGIFAKLQSERPVSWHTEPEIPGLPHGEGFWSLTRYADIQHVSRHTDLFISGQGTNIPDFPPEVYEFLGSMINMDPPRHTRFRLIVNRGFTPHQVNSLEEGVYRRARAIVDAICEKGECDFVDEVAAALPLQIICDMMGIPESDYRTIYDNTNIVLGASDPEFGGDIAMAFTAAQELWSYAQELRTARLADPQDDITTKISQAQVDGESLTPEEFGSFFVLLVVAGNETTRNAISHGMKALTDNPEQRKIWLNDFDAVSPSAVEEIIRWSTPVIHFRRTCATADAQVGGQLITEGQKVVLWYNAANRDPEVFDNPYAFDVLRDPNEHVGFGGGGPHFCLGAHLARREIAVMFDELLRRLPDIAVTGEPDYLQSNFIHGIKRMPVGFTPQAPVGATGV</sequence>
<dbReference type="PRINTS" id="PR00359">
    <property type="entry name" value="BP450"/>
</dbReference>
<proteinExistence type="inferred from homology"/>
<evidence type="ECO:0000256" key="5">
    <source>
        <dbReference type="ARBA" id="ARBA00023004"/>
    </source>
</evidence>
<dbReference type="FunFam" id="1.10.630.10:FF:000018">
    <property type="entry name" value="Cytochrome P450 monooxygenase"/>
    <property type="match status" value="1"/>
</dbReference>
<accession>A0A6J6SAP8</accession>
<evidence type="ECO:0000256" key="6">
    <source>
        <dbReference type="ARBA" id="ARBA00023033"/>
    </source>
</evidence>
<dbReference type="CDD" id="cd11033">
    <property type="entry name" value="CYP142-like"/>
    <property type="match status" value="1"/>
</dbReference>
<gene>
    <name evidence="7" type="ORF">UFOPK2683_01340</name>
</gene>
<dbReference type="GO" id="GO:0006707">
    <property type="term" value="P:cholesterol catabolic process"/>
    <property type="evidence" value="ECO:0007669"/>
    <property type="project" value="TreeGrafter"/>
</dbReference>
<dbReference type="GO" id="GO:0005506">
    <property type="term" value="F:iron ion binding"/>
    <property type="evidence" value="ECO:0007669"/>
    <property type="project" value="InterPro"/>
</dbReference>
<keyword evidence="6" id="KW-0503">Monooxygenase</keyword>
<dbReference type="GO" id="GO:0020037">
    <property type="term" value="F:heme binding"/>
    <property type="evidence" value="ECO:0007669"/>
    <property type="project" value="InterPro"/>
</dbReference>
<evidence type="ECO:0000256" key="3">
    <source>
        <dbReference type="ARBA" id="ARBA00022723"/>
    </source>
</evidence>
<dbReference type="SUPFAM" id="SSF48264">
    <property type="entry name" value="Cytochrome P450"/>
    <property type="match status" value="1"/>
</dbReference>
<organism evidence="7">
    <name type="scientific">freshwater metagenome</name>
    <dbReference type="NCBI Taxonomy" id="449393"/>
    <lineage>
        <taxon>unclassified sequences</taxon>
        <taxon>metagenomes</taxon>
        <taxon>ecological metagenomes</taxon>
    </lineage>
</organism>
<keyword evidence="5" id="KW-0408">Iron</keyword>
<dbReference type="EMBL" id="CAEZYK010000095">
    <property type="protein sequence ID" value="CAB4731934.1"/>
    <property type="molecule type" value="Genomic_DNA"/>
</dbReference>
<dbReference type="GO" id="GO:0036199">
    <property type="term" value="F:cholest-4-en-3-one 26-monooxygenase activity"/>
    <property type="evidence" value="ECO:0007669"/>
    <property type="project" value="TreeGrafter"/>
</dbReference>
<dbReference type="PANTHER" id="PTHR46696">
    <property type="entry name" value="P450, PUTATIVE (EUROFUNG)-RELATED"/>
    <property type="match status" value="1"/>
</dbReference>
<dbReference type="Pfam" id="PF00067">
    <property type="entry name" value="p450"/>
    <property type="match status" value="1"/>
</dbReference>
<dbReference type="GO" id="GO:0008395">
    <property type="term" value="F:steroid hydroxylase activity"/>
    <property type="evidence" value="ECO:0007669"/>
    <property type="project" value="TreeGrafter"/>
</dbReference>
<evidence type="ECO:0000313" key="7">
    <source>
        <dbReference type="EMBL" id="CAB4731934.1"/>
    </source>
</evidence>
<keyword evidence="3" id="KW-0479">Metal-binding</keyword>
<reference evidence="7" key="1">
    <citation type="submission" date="2020-05" db="EMBL/GenBank/DDBJ databases">
        <authorList>
            <person name="Chiriac C."/>
            <person name="Salcher M."/>
            <person name="Ghai R."/>
            <person name="Kavagutti S V."/>
        </authorList>
    </citation>
    <scope>NUCLEOTIDE SEQUENCE</scope>
</reference>
<comment type="similarity">
    <text evidence="1">Belongs to the cytochrome P450 family.</text>
</comment>
<keyword evidence="2" id="KW-0349">Heme</keyword>
<dbReference type="AlphaFoldDB" id="A0A6J6SAP8"/>
<dbReference type="InterPro" id="IPR036396">
    <property type="entry name" value="Cyt_P450_sf"/>
</dbReference>
<evidence type="ECO:0000256" key="1">
    <source>
        <dbReference type="ARBA" id="ARBA00010617"/>
    </source>
</evidence>
<keyword evidence="4" id="KW-0560">Oxidoreductase</keyword>
<protein>
    <submittedName>
        <fullName evidence="7">Unannotated protein</fullName>
    </submittedName>
</protein>
<dbReference type="Gene3D" id="1.10.630.10">
    <property type="entry name" value="Cytochrome P450"/>
    <property type="match status" value="1"/>
</dbReference>
<dbReference type="InterPro" id="IPR002397">
    <property type="entry name" value="Cyt_P450_B"/>
</dbReference>